<dbReference type="SMART" id="SM00279">
    <property type="entry name" value="HhH2"/>
    <property type="match status" value="1"/>
</dbReference>
<dbReference type="InterPro" id="IPR006086">
    <property type="entry name" value="XPG-I_dom"/>
</dbReference>
<keyword evidence="11 16" id="KW-0234">DNA repair</keyword>
<sequence length="372" mass="41671">MGIKQLMHLINEKASAAVRKMPIERYSGQIVACDASMAIYQFIAATQYSSHTNNNYVQLTDADGNLTAHLVGLLNRTILFLEHHIKPVWVFDGKPPTLKEGELKRRKAAKEEAKEQMDMAKEEGKTEEIEKFGKRNLRVTPEMMEDAKFLIRALGVPVVEAPSEAEAQCAAMVKAGKAHAVGSEDMDSLTFGANYLLRGFNSKKEPITEISYKDVLEGLGLSSEQFIDMCILLGCDYTEHIEGVGPATGYNLIKQHENIDVAVEAIKENKKYRIPEHFDYLAAKGLFLDPEVNTDLELNWTSCNETELTEFLVEKKGFSAKRVEDAIAKLKKSHGKPAQMVLENFFGKAVITKRKVSEVKPMKKTSQRKSKK</sequence>
<feature type="domain" description="XPG-I" evidence="18">
    <location>
        <begin position="152"/>
        <end position="221"/>
    </location>
</feature>
<evidence type="ECO:0000256" key="13">
    <source>
        <dbReference type="ARBA" id="ARBA00029382"/>
    </source>
</evidence>
<dbReference type="EMBL" id="MPUH01000797">
    <property type="protein sequence ID" value="OMJ73763.1"/>
    <property type="molecule type" value="Genomic_DNA"/>
</dbReference>
<dbReference type="CDD" id="cd09867">
    <property type="entry name" value="PIN_FEN1"/>
    <property type="match status" value="1"/>
</dbReference>
<evidence type="ECO:0000313" key="21">
    <source>
        <dbReference type="Proteomes" id="UP000187209"/>
    </source>
</evidence>
<comment type="cofactor">
    <cofactor evidence="16">
        <name>Mg(2+)</name>
        <dbReference type="ChEBI" id="CHEBI:18420"/>
    </cofactor>
    <text evidence="16">Binds 2 magnesium ions per subunit. They probably participate in the reaction catalyzed by the enzyme. May bind an additional third magnesium ion after substrate binding.</text>
</comment>
<dbReference type="SMART" id="SM00485">
    <property type="entry name" value="XPGN"/>
    <property type="match status" value="1"/>
</dbReference>
<evidence type="ECO:0000256" key="16">
    <source>
        <dbReference type="HAMAP-Rule" id="MF_03140"/>
    </source>
</evidence>
<evidence type="ECO:0000256" key="8">
    <source>
        <dbReference type="ARBA" id="ARBA00022839"/>
    </source>
</evidence>
<evidence type="ECO:0000313" key="20">
    <source>
        <dbReference type="EMBL" id="OMJ73763.1"/>
    </source>
</evidence>
<keyword evidence="1 16" id="KW-0597">Phosphoprotein</keyword>
<evidence type="ECO:0000256" key="2">
    <source>
        <dbReference type="ARBA" id="ARBA00022705"/>
    </source>
</evidence>
<keyword evidence="8 16" id="KW-0269">Exonuclease</keyword>
<dbReference type="Pfam" id="PF00867">
    <property type="entry name" value="XPG_I"/>
    <property type="match status" value="1"/>
</dbReference>
<comment type="subunit">
    <text evidence="15">Interacts with PCNA1 and PCNA2. Three molecules of FEN1 bind to one PCNA trimer with each molecule binding to one PCNA monomer. PCNA stimulates the nuclease activity without altering cleavage specificity.</text>
</comment>
<evidence type="ECO:0000256" key="4">
    <source>
        <dbReference type="ARBA" id="ARBA00022723"/>
    </source>
</evidence>
<dbReference type="GO" id="GO:0005739">
    <property type="term" value="C:mitochondrion"/>
    <property type="evidence" value="ECO:0007669"/>
    <property type="project" value="UniProtKB-SubCell"/>
</dbReference>
<evidence type="ECO:0000256" key="6">
    <source>
        <dbReference type="ARBA" id="ARBA00022763"/>
    </source>
</evidence>
<evidence type="ECO:0000256" key="5">
    <source>
        <dbReference type="ARBA" id="ARBA00022759"/>
    </source>
</evidence>
<evidence type="ECO:0000256" key="9">
    <source>
        <dbReference type="ARBA" id="ARBA00022842"/>
    </source>
</evidence>
<keyword evidence="2 16" id="KW-0235">DNA replication</keyword>
<comment type="subcellular location">
    <subcellularLocation>
        <location evidence="16">Nucleus</location>
        <location evidence="16">Nucleolus</location>
    </subcellularLocation>
    <subcellularLocation>
        <location evidence="16">Nucleus</location>
        <location evidence="16">Nucleoplasm</location>
    </subcellularLocation>
    <subcellularLocation>
        <location evidence="16">Mitochondrion</location>
    </subcellularLocation>
    <text evidence="16">Resides mostly in the nucleoli and relocalizes to the nucleoplasm upon DNA damage.</text>
</comment>
<evidence type="ECO:0000256" key="14">
    <source>
        <dbReference type="ARBA" id="ARBA00034726"/>
    </source>
</evidence>
<dbReference type="SUPFAM" id="SSF88723">
    <property type="entry name" value="PIN domain-like"/>
    <property type="match status" value="1"/>
</dbReference>
<keyword evidence="3 16" id="KW-0540">Nuclease</keyword>
<dbReference type="PANTHER" id="PTHR11081">
    <property type="entry name" value="FLAP ENDONUCLEASE FAMILY MEMBER"/>
    <property type="match status" value="1"/>
</dbReference>
<dbReference type="GO" id="GO:0017108">
    <property type="term" value="F:5'-flap endonuclease activity"/>
    <property type="evidence" value="ECO:0007669"/>
    <property type="project" value="UniProtKB-UniRule"/>
</dbReference>
<dbReference type="InterPro" id="IPR023426">
    <property type="entry name" value="Flap_endonuc"/>
</dbReference>
<keyword evidence="12 16" id="KW-0539">Nucleus</keyword>
<dbReference type="InterPro" id="IPR008918">
    <property type="entry name" value="HhH2"/>
</dbReference>
<organism evidence="20 21">
    <name type="scientific">Stentor coeruleus</name>
    <dbReference type="NCBI Taxonomy" id="5963"/>
    <lineage>
        <taxon>Eukaryota</taxon>
        <taxon>Sar</taxon>
        <taxon>Alveolata</taxon>
        <taxon>Ciliophora</taxon>
        <taxon>Postciliodesmatophora</taxon>
        <taxon>Heterotrichea</taxon>
        <taxon>Heterotrichida</taxon>
        <taxon>Stentoridae</taxon>
        <taxon>Stentor</taxon>
    </lineage>
</organism>
<evidence type="ECO:0000256" key="10">
    <source>
        <dbReference type="ARBA" id="ARBA00023128"/>
    </source>
</evidence>
<dbReference type="GO" id="GO:0006284">
    <property type="term" value="P:base-excision repair"/>
    <property type="evidence" value="ECO:0007669"/>
    <property type="project" value="UniProtKB-UniRule"/>
</dbReference>
<dbReference type="GO" id="GO:0008409">
    <property type="term" value="F:5'-3' exonuclease activity"/>
    <property type="evidence" value="ECO:0007669"/>
    <property type="project" value="UniProtKB-UniRule"/>
</dbReference>
<dbReference type="InterPro" id="IPR006084">
    <property type="entry name" value="XPG/Rad2"/>
</dbReference>
<dbReference type="FunFam" id="3.40.50.1010:FF:000016">
    <property type="entry name" value="Flap endonuclease 1"/>
    <property type="match status" value="1"/>
</dbReference>
<protein>
    <recommendedName>
        <fullName evidence="16">Flap endonuclease 1</fullName>
        <shortName evidence="16">FEN-1</shortName>
        <ecNumber evidence="16">3.1.-.-</ecNumber>
    </recommendedName>
    <alternativeName>
        <fullName evidence="16">Flap structure-specific endonuclease 1</fullName>
    </alternativeName>
</protein>
<dbReference type="PROSITE" id="PS00842">
    <property type="entry name" value="XPG_2"/>
    <property type="match status" value="1"/>
</dbReference>
<evidence type="ECO:0000256" key="3">
    <source>
        <dbReference type="ARBA" id="ARBA00022722"/>
    </source>
</evidence>
<evidence type="ECO:0000256" key="11">
    <source>
        <dbReference type="ARBA" id="ARBA00023204"/>
    </source>
</evidence>
<comment type="similarity">
    <text evidence="14 16">Belongs to the XPG/RAD2 endonuclease family. FEN1 subfamily.</text>
</comment>
<dbReference type="Proteomes" id="UP000187209">
    <property type="component" value="Unassembled WGS sequence"/>
</dbReference>
<keyword evidence="10 16" id="KW-0496">Mitochondrion</keyword>
<comment type="function">
    <text evidence="13 16">Structure-specific nuclease with 5'-flap endonuclease and 5'-3' exonuclease activities involved in DNA replication and repair. During DNA replication, cleaves the 5'-overhanging flap structure that is generated by displacement synthesis when DNA polymerase encounters the 5'-end of a downstream Okazaki fragment. It enters the flap from the 5'-end and then tracks to cleave the flap base, leaving a nick for ligation. Also involved in the long patch base excision repair (LP-BER) pathway, by cleaving within the apurinic/apyrimidinic (AP) site-terminated flap. Acts as a genome stabilization factor that prevents flaps from equilibrating into structures that lead to duplications and deletions. Also possesses 5'-3' exonuclease activity on nicked or gapped double-stranded DNA, and exhibits RNase H activity. Also involved in replication and repair of rDNA and in repairing mitochondrial DNA.</text>
</comment>
<feature type="coiled-coil region" evidence="17">
    <location>
        <begin position="103"/>
        <end position="130"/>
    </location>
</feature>
<evidence type="ECO:0000256" key="12">
    <source>
        <dbReference type="ARBA" id="ARBA00023242"/>
    </source>
</evidence>
<dbReference type="SUPFAM" id="SSF47807">
    <property type="entry name" value="5' to 3' exonuclease, C-terminal subdomain"/>
    <property type="match status" value="1"/>
</dbReference>
<evidence type="ECO:0000259" key="18">
    <source>
        <dbReference type="SMART" id="SM00484"/>
    </source>
</evidence>
<keyword evidence="5 16" id="KW-0255">Endonuclease</keyword>
<dbReference type="Gene3D" id="3.40.50.1010">
    <property type="entry name" value="5'-nuclease"/>
    <property type="match status" value="1"/>
</dbReference>
<dbReference type="CDD" id="cd09907">
    <property type="entry name" value="H3TH_FEN1-Euk"/>
    <property type="match status" value="1"/>
</dbReference>
<dbReference type="GO" id="GO:0005654">
    <property type="term" value="C:nucleoplasm"/>
    <property type="evidence" value="ECO:0007669"/>
    <property type="project" value="UniProtKB-SubCell"/>
</dbReference>
<dbReference type="PRINTS" id="PR00853">
    <property type="entry name" value="XPGRADSUPER"/>
</dbReference>
<feature type="domain" description="XPG N-terminal" evidence="19">
    <location>
        <begin position="1"/>
        <end position="113"/>
    </location>
</feature>
<dbReference type="InterPro" id="IPR019974">
    <property type="entry name" value="XPG_CS"/>
</dbReference>
<proteinExistence type="inferred from homology"/>
<dbReference type="GO" id="GO:0005730">
    <property type="term" value="C:nucleolus"/>
    <property type="evidence" value="ECO:0007669"/>
    <property type="project" value="UniProtKB-SubCell"/>
</dbReference>
<keyword evidence="9 16" id="KW-0460">Magnesium</keyword>
<dbReference type="InterPro" id="IPR029060">
    <property type="entry name" value="PIN-like_dom_sf"/>
</dbReference>
<comment type="caution">
    <text evidence="20">The sequence shown here is derived from an EMBL/GenBank/DDBJ whole genome shotgun (WGS) entry which is preliminary data.</text>
</comment>
<accession>A0A1R2BAD8</accession>
<gene>
    <name evidence="20" type="ORF">SteCoe_27474</name>
</gene>
<dbReference type="EC" id="3.1.-.-" evidence="16"/>
<dbReference type="SMART" id="SM00484">
    <property type="entry name" value="XPGI"/>
    <property type="match status" value="1"/>
</dbReference>
<dbReference type="GO" id="GO:0000287">
    <property type="term" value="F:magnesium ion binding"/>
    <property type="evidence" value="ECO:0007669"/>
    <property type="project" value="UniProtKB-UniRule"/>
</dbReference>
<dbReference type="InterPro" id="IPR006085">
    <property type="entry name" value="XPG_DNA_repair_N"/>
</dbReference>
<name>A0A1R2BAD8_9CILI</name>
<dbReference type="FunFam" id="1.10.150.20:FF:000009">
    <property type="entry name" value="Flap endonuclease 1"/>
    <property type="match status" value="1"/>
</dbReference>
<dbReference type="PANTHER" id="PTHR11081:SF9">
    <property type="entry name" value="FLAP ENDONUCLEASE 1"/>
    <property type="match status" value="1"/>
</dbReference>
<evidence type="ECO:0000256" key="7">
    <source>
        <dbReference type="ARBA" id="ARBA00022801"/>
    </source>
</evidence>
<dbReference type="InterPro" id="IPR036279">
    <property type="entry name" value="5-3_exonuclease_C_sf"/>
</dbReference>
<dbReference type="OrthoDB" id="1937206at2759"/>
<dbReference type="GO" id="GO:0043137">
    <property type="term" value="P:DNA replication, removal of RNA primer"/>
    <property type="evidence" value="ECO:0007669"/>
    <property type="project" value="UniProtKB-UniRule"/>
</dbReference>
<evidence type="ECO:0000256" key="17">
    <source>
        <dbReference type="SAM" id="Coils"/>
    </source>
</evidence>
<evidence type="ECO:0000259" key="19">
    <source>
        <dbReference type="SMART" id="SM00485"/>
    </source>
</evidence>
<keyword evidence="17" id="KW-0175">Coiled coil</keyword>
<dbReference type="Pfam" id="PF00752">
    <property type="entry name" value="XPG_N"/>
    <property type="match status" value="1"/>
</dbReference>
<dbReference type="AlphaFoldDB" id="A0A1R2BAD8"/>
<dbReference type="Gene3D" id="1.10.150.20">
    <property type="entry name" value="5' to 3' exonuclease, C-terminal subdomain"/>
    <property type="match status" value="1"/>
</dbReference>
<evidence type="ECO:0000256" key="1">
    <source>
        <dbReference type="ARBA" id="ARBA00022553"/>
    </source>
</evidence>
<keyword evidence="21" id="KW-1185">Reference proteome</keyword>
<keyword evidence="7 16" id="KW-0378">Hydrolase</keyword>
<dbReference type="GO" id="GO:0003677">
    <property type="term" value="F:DNA binding"/>
    <property type="evidence" value="ECO:0007669"/>
    <property type="project" value="UniProtKB-UniRule"/>
</dbReference>
<keyword evidence="6 16" id="KW-0227">DNA damage</keyword>
<keyword evidence="4 16" id="KW-0479">Metal-binding</keyword>
<dbReference type="HAMAP" id="MF_00614">
    <property type="entry name" value="Fen"/>
    <property type="match status" value="1"/>
</dbReference>
<evidence type="ECO:0000256" key="15">
    <source>
        <dbReference type="ARBA" id="ARBA00063178"/>
    </source>
</evidence>
<reference evidence="20 21" key="1">
    <citation type="submission" date="2016-11" db="EMBL/GenBank/DDBJ databases">
        <title>The macronuclear genome of Stentor coeruleus: a giant cell with tiny introns.</title>
        <authorList>
            <person name="Slabodnick M."/>
            <person name="Ruby J.G."/>
            <person name="Reiff S.B."/>
            <person name="Swart E.C."/>
            <person name="Gosai S."/>
            <person name="Prabakaran S."/>
            <person name="Witkowska E."/>
            <person name="Larue G.E."/>
            <person name="Fisher S."/>
            <person name="Freeman R.M."/>
            <person name="Gunawardena J."/>
            <person name="Chu W."/>
            <person name="Stover N.A."/>
            <person name="Gregory B.D."/>
            <person name="Nowacki M."/>
            <person name="Derisi J."/>
            <person name="Roy S.W."/>
            <person name="Marshall W.F."/>
            <person name="Sood P."/>
        </authorList>
    </citation>
    <scope>NUCLEOTIDE SEQUENCE [LARGE SCALE GENOMIC DNA]</scope>
    <source>
        <strain evidence="20">WM001</strain>
    </source>
</reference>